<dbReference type="Pfam" id="PF03351">
    <property type="entry name" value="DOMON"/>
    <property type="match status" value="1"/>
</dbReference>
<evidence type="ECO:0000313" key="2">
    <source>
        <dbReference type="EMBL" id="CAD7225875.1"/>
    </source>
</evidence>
<dbReference type="PROSITE" id="PS50836">
    <property type="entry name" value="DOMON"/>
    <property type="match status" value="1"/>
</dbReference>
<dbReference type="PANTHER" id="PTHR24036">
    <property type="entry name" value="SKELETOR-RELATED"/>
    <property type="match status" value="1"/>
</dbReference>
<accession>A0A7R8W6I0</accession>
<dbReference type="PANTHER" id="PTHR24036:SF5">
    <property type="entry name" value="THROMBOMODULIN"/>
    <property type="match status" value="1"/>
</dbReference>
<sequence>FPLAEAGSQRRKAYPDGDDVVTSQRSDEKFYGTKLGSFTNYAHGIGGTVYAVDPDTLFIKGFTYDGTGPGVEGAGGLAPHYSGPVVNEICCMSDAFFWVGNTTQPSPRGWVVPYPENYKGSEVPILNRYQGENIILNLPKGIKIKDITWISVWCRRFTVNFGDLYIENSKIEIPQSVKLSEFSRKAHGVASGNVTILDERTFYIPELRYDGRAPDAFFFVGKGTTPNVETGIKVPNEKGSLERLGAYNDKDIEIQLPKEITVHDIDWLSIYCISYRENFGEVFVPDNLFVPPALGQTFITTTTTSALSNCLPLIDNVLQVRWALESNDIVVQLVGRIEPNQYMSFGLSGSPERSEMIGADVAVAYFDERGEPRVDDYFLSAKSQCDGTRGVCPDTRIGGSNDFHSVSGEYVGGVASITFRRSLRTSDVKMDQDIDATIRSQVIGAVGNLNNRGEANYHFSGWTAGPVSLSFSSVGFDGCPVPLSPDASNEAEKRTPKNLKPWEPQYIEGEDIITAQIGPTGGSRGYKAITGEESWGIAWWLNGKLIPEVYVERGKTYRFIVEGGKDETNPAEYHPFYITDSRYGGYGQLEAAERERETIYAGVSITNVKTDGTGYPYPTAVGRLCTWEPKMGERDQAENVDTFEEYKKSLELFCHGDGDPGELTWKVPMDAPDLLYYQCYNHQNMGWKIHVVSEGFRLRREKGPDNGAALSRSCNTISIAVISLLLCAVIGRWG</sequence>
<name>A0A7R8W6I0_9CRUS</name>
<organism evidence="2">
    <name type="scientific">Cyprideis torosa</name>
    <dbReference type="NCBI Taxonomy" id="163714"/>
    <lineage>
        <taxon>Eukaryota</taxon>
        <taxon>Metazoa</taxon>
        <taxon>Ecdysozoa</taxon>
        <taxon>Arthropoda</taxon>
        <taxon>Crustacea</taxon>
        <taxon>Oligostraca</taxon>
        <taxon>Ostracoda</taxon>
        <taxon>Podocopa</taxon>
        <taxon>Podocopida</taxon>
        <taxon>Cytherocopina</taxon>
        <taxon>Cytheroidea</taxon>
        <taxon>Cytherideidae</taxon>
        <taxon>Cyprideis</taxon>
    </lineage>
</organism>
<dbReference type="OrthoDB" id="2448405at2759"/>
<dbReference type="Pfam" id="PF10517">
    <property type="entry name" value="DM13"/>
    <property type="match status" value="2"/>
</dbReference>
<dbReference type="InterPro" id="IPR052126">
    <property type="entry name" value="Spindle_Org/Thrombomodulin"/>
</dbReference>
<dbReference type="CDD" id="cd09631">
    <property type="entry name" value="DOMON_DOH"/>
    <property type="match status" value="1"/>
</dbReference>
<dbReference type="InterPro" id="IPR019545">
    <property type="entry name" value="DM13_domain"/>
</dbReference>
<proteinExistence type="predicted"/>
<dbReference type="PROSITE" id="PS51549">
    <property type="entry name" value="DM13"/>
    <property type="match status" value="2"/>
</dbReference>
<dbReference type="SMART" id="SM00664">
    <property type="entry name" value="DoH"/>
    <property type="match status" value="1"/>
</dbReference>
<dbReference type="InterPro" id="IPR005018">
    <property type="entry name" value="DOMON_domain"/>
</dbReference>
<protein>
    <submittedName>
        <fullName evidence="2">Uncharacterized protein</fullName>
    </submittedName>
</protein>
<evidence type="ECO:0000256" key="1">
    <source>
        <dbReference type="ARBA" id="ARBA00022737"/>
    </source>
</evidence>
<gene>
    <name evidence="2" type="ORF">CTOB1V02_LOCUS3806</name>
</gene>
<dbReference type="AlphaFoldDB" id="A0A7R8W6I0"/>
<feature type="non-terminal residue" evidence="2">
    <location>
        <position position="734"/>
    </location>
</feature>
<dbReference type="EMBL" id="OB660681">
    <property type="protein sequence ID" value="CAD7225875.1"/>
    <property type="molecule type" value="Genomic_DNA"/>
</dbReference>
<dbReference type="SMART" id="SM00686">
    <property type="entry name" value="DM13"/>
    <property type="match status" value="2"/>
</dbReference>
<dbReference type="InterPro" id="IPR045266">
    <property type="entry name" value="DOH_DOMON"/>
</dbReference>
<reference evidence="2" key="1">
    <citation type="submission" date="2020-11" db="EMBL/GenBank/DDBJ databases">
        <authorList>
            <person name="Tran Van P."/>
        </authorList>
    </citation>
    <scope>NUCLEOTIDE SEQUENCE</scope>
</reference>
<keyword evidence="1" id="KW-0677">Repeat</keyword>